<gene>
    <name evidence="2" type="ORF">SAMN05421505_14436</name>
</gene>
<reference evidence="2 3" key="1">
    <citation type="submission" date="2016-10" db="EMBL/GenBank/DDBJ databases">
        <authorList>
            <person name="de Groot N.N."/>
        </authorList>
    </citation>
    <scope>NUCLEOTIDE SEQUENCE [LARGE SCALE GENOMIC DNA]</scope>
    <source>
        <strain evidence="2 3">CPCC 201354</strain>
    </source>
</reference>
<dbReference type="STRING" id="504805.SAMN05421505_14436"/>
<keyword evidence="1" id="KW-1133">Transmembrane helix</keyword>
<evidence type="ECO:0000313" key="3">
    <source>
        <dbReference type="Proteomes" id="UP000198923"/>
    </source>
</evidence>
<evidence type="ECO:0000256" key="1">
    <source>
        <dbReference type="SAM" id="Phobius"/>
    </source>
</evidence>
<dbReference type="AlphaFoldDB" id="A0A1G8JPJ4"/>
<proteinExistence type="predicted"/>
<feature type="transmembrane region" description="Helical" evidence="1">
    <location>
        <begin position="64"/>
        <end position="88"/>
    </location>
</feature>
<dbReference type="RefSeq" id="WP_093175216.1">
    <property type="nucleotide sequence ID" value="NZ_FNCN01000044.1"/>
</dbReference>
<dbReference type="Proteomes" id="UP000198923">
    <property type="component" value="Unassembled WGS sequence"/>
</dbReference>
<organism evidence="2 3">
    <name type="scientific">Sinosporangium album</name>
    <dbReference type="NCBI Taxonomy" id="504805"/>
    <lineage>
        <taxon>Bacteria</taxon>
        <taxon>Bacillati</taxon>
        <taxon>Actinomycetota</taxon>
        <taxon>Actinomycetes</taxon>
        <taxon>Streptosporangiales</taxon>
        <taxon>Streptosporangiaceae</taxon>
        <taxon>Sinosporangium</taxon>
    </lineage>
</organism>
<sequence length="129" mass="13884">MLTRVLKSDMLLCAVSGLLLALAADPLGDLFALPAPLLRWAGIVLLPVAAFIGYVVSRTPHPTGAVWAIMTLNSLWVVDSVILLFTGWVDPNALGIAFIIAQALVVVVFVELQYIALRRLRRAPHAMAA</sequence>
<feature type="transmembrane region" description="Helical" evidence="1">
    <location>
        <begin position="94"/>
        <end position="117"/>
    </location>
</feature>
<keyword evidence="1" id="KW-0472">Membrane</keyword>
<feature type="transmembrane region" description="Helical" evidence="1">
    <location>
        <begin position="39"/>
        <end position="57"/>
    </location>
</feature>
<accession>A0A1G8JPJ4</accession>
<keyword evidence="3" id="KW-1185">Reference proteome</keyword>
<dbReference type="OrthoDB" id="4566092at2"/>
<keyword evidence="1" id="KW-0812">Transmembrane</keyword>
<protein>
    <submittedName>
        <fullName evidence="2">Uncharacterized protein</fullName>
    </submittedName>
</protein>
<evidence type="ECO:0000313" key="2">
    <source>
        <dbReference type="EMBL" id="SDI33021.1"/>
    </source>
</evidence>
<name>A0A1G8JPJ4_9ACTN</name>
<dbReference type="EMBL" id="FNCN01000044">
    <property type="protein sequence ID" value="SDI33021.1"/>
    <property type="molecule type" value="Genomic_DNA"/>
</dbReference>